<evidence type="ECO:0000313" key="1">
    <source>
        <dbReference type="EMBL" id="MPM02049.1"/>
    </source>
</evidence>
<comment type="caution">
    <text evidence="1">The sequence shown here is derived from an EMBL/GenBank/DDBJ whole genome shotgun (WGS) entry which is preliminary data.</text>
</comment>
<dbReference type="EMBL" id="VSSQ01000841">
    <property type="protein sequence ID" value="MPM02049.1"/>
    <property type="molecule type" value="Genomic_DNA"/>
</dbReference>
<gene>
    <name evidence="1" type="ORF">SDC9_48294</name>
</gene>
<organism evidence="1">
    <name type="scientific">bioreactor metagenome</name>
    <dbReference type="NCBI Taxonomy" id="1076179"/>
    <lineage>
        <taxon>unclassified sequences</taxon>
        <taxon>metagenomes</taxon>
        <taxon>ecological metagenomes</taxon>
    </lineage>
</organism>
<sequence>MKKLIILLISAILFPAHNLSAQLTPGALRDTAMQSELMRRTQAFDSLLLVNVSSFWKDDHTVFGYGFIDSEPYYVNIRFKVKKDTLWCLEFKSLHKRKIKNTETLKAAGNLQIGVLSTFEQDSAELKNIPKIRIVTSDGPEWSLMIIDHKTHVMKLFQSGDELWLYKEEQRQLMYGLVLQTEDFLINRKQRK</sequence>
<protein>
    <submittedName>
        <fullName evidence="1">Uncharacterized protein</fullName>
    </submittedName>
</protein>
<proteinExistence type="predicted"/>
<reference evidence="1" key="1">
    <citation type="submission" date="2019-08" db="EMBL/GenBank/DDBJ databases">
        <authorList>
            <person name="Kucharzyk K."/>
            <person name="Murdoch R.W."/>
            <person name="Higgins S."/>
            <person name="Loffler F."/>
        </authorList>
    </citation>
    <scope>NUCLEOTIDE SEQUENCE</scope>
</reference>
<accession>A0A644WEM9</accession>
<dbReference type="AlphaFoldDB" id="A0A644WEM9"/>
<name>A0A644WEM9_9ZZZZ</name>